<dbReference type="PROSITE" id="PS00108">
    <property type="entry name" value="PROTEIN_KINASE_ST"/>
    <property type="match status" value="1"/>
</dbReference>
<evidence type="ECO:0000313" key="12">
    <source>
        <dbReference type="Proteomes" id="UP001456524"/>
    </source>
</evidence>
<evidence type="ECO:0000256" key="8">
    <source>
        <dbReference type="ARBA" id="ARBA00048679"/>
    </source>
</evidence>
<evidence type="ECO:0000259" key="10">
    <source>
        <dbReference type="PROSITE" id="PS50011"/>
    </source>
</evidence>
<dbReference type="PROSITE" id="PS50011">
    <property type="entry name" value="PROTEIN_KINASE_DOM"/>
    <property type="match status" value="1"/>
</dbReference>
<evidence type="ECO:0000313" key="11">
    <source>
        <dbReference type="EMBL" id="KAK8176960.1"/>
    </source>
</evidence>
<dbReference type="PANTHER" id="PTHR43671:SF98">
    <property type="entry name" value="SERINE_THREONINE-PROTEIN KINASE NEK11"/>
    <property type="match status" value="1"/>
</dbReference>
<sequence>MMRDNVHPNIAEIVESEESPEMSITMKFCAFGNLRQTTANYPWDRRDTFRQTFIGLSFLHRRKIVHRDLKPENILVKTIMPFRIALADFGFARSFDSRVASTNVGTVGYTAPEIDEGNYYGPPVDIYSTGVIMLDVFSIPWRCRLMEDVAADLDRNYDKMHQLVARMLNEDPKARPTADQCLDHGCKIEIFKKVKTKEGELIIDIEDLTYNSPTQAPQHGKVPQAAKLPNIHPRNSKSPMNPVALATLSKERTVRAAQVSNGRQIGSTGLSNSDDSLRSLFSDRTVRAGQSPQTSAIFAPKQTSQAPSKRIDRSRSLLPVDGHQRTDASRASNTSNSTPRVTRAAAAAAAERASHQPYPMPPVKSSHGPLAPSAKSRDASEKKGSGISRVWGKK</sequence>
<dbReference type="SMART" id="SM00220">
    <property type="entry name" value="S_TKc"/>
    <property type="match status" value="1"/>
</dbReference>
<evidence type="ECO:0000256" key="2">
    <source>
        <dbReference type="ARBA" id="ARBA00022527"/>
    </source>
</evidence>
<dbReference type="EMBL" id="JBBWUH010000001">
    <property type="protein sequence ID" value="KAK8176960.1"/>
    <property type="molecule type" value="Genomic_DNA"/>
</dbReference>
<feature type="compositionally biased region" description="Basic and acidic residues" evidence="9">
    <location>
        <begin position="375"/>
        <end position="384"/>
    </location>
</feature>
<dbReference type="InterPro" id="IPR008271">
    <property type="entry name" value="Ser/Thr_kinase_AS"/>
</dbReference>
<keyword evidence="5" id="KW-0418">Kinase</keyword>
<keyword evidence="6" id="KW-0067">ATP-binding</keyword>
<evidence type="ECO:0000256" key="6">
    <source>
        <dbReference type="ARBA" id="ARBA00022840"/>
    </source>
</evidence>
<comment type="catalytic activity">
    <reaction evidence="8">
        <text>L-seryl-[protein] + ATP = O-phospho-L-seryl-[protein] + ADP + H(+)</text>
        <dbReference type="Rhea" id="RHEA:17989"/>
        <dbReference type="Rhea" id="RHEA-COMP:9863"/>
        <dbReference type="Rhea" id="RHEA-COMP:11604"/>
        <dbReference type="ChEBI" id="CHEBI:15378"/>
        <dbReference type="ChEBI" id="CHEBI:29999"/>
        <dbReference type="ChEBI" id="CHEBI:30616"/>
        <dbReference type="ChEBI" id="CHEBI:83421"/>
        <dbReference type="ChEBI" id="CHEBI:456216"/>
        <dbReference type="EC" id="2.7.11.1"/>
    </reaction>
</comment>
<protein>
    <recommendedName>
        <fullName evidence="1">non-specific serine/threonine protein kinase</fullName>
        <ecNumber evidence="1">2.7.11.1</ecNumber>
    </recommendedName>
</protein>
<evidence type="ECO:0000256" key="3">
    <source>
        <dbReference type="ARBA" id="ARBA00022679"/>
    </source>
</evidence>
<dbReference type="InterPro" id="IPR011009">
    <property type="entry name" value="Kinase-like_dom_sf"/>
</dbReference>
<dbReference type="SUPFAM" id="SSF56112">
    <property type="entry name" value="Protein kinase-like (PK-like)"/>
    <property type="match status" value="1"/>
</dbReference>
<feature type="region of interest" description="Disordered" evidence="9">
    <location>
        <begin position="286"/>
        <end position="394"/>
    </location>
</feature>
<proteinExistence type="predicted"/>
<comment type="caution">
    <text evidence="11">The sequence shown here is derived from an EMBL/GenBank/DDBJ whole genome shotgun (WGS) entry which is preliminary data.</text>
</comment>
<dbReference type="InterPro" id="IPR050660">
    <property type="entry name" value="NEK_Ser/Thr_kinase"/>
</dbReference>
<dbReference type="PANTHER" id="PTHR43671">
    <property type="entry name" value="SERINE/THREONINE-PROTEIN KINASE NEK"/>
    <property type="match status" value="1"/>
</dbReference>
<feature type="region of interest" description="Disordered" evidence="9">
    <location>
        <begin position="257"/>
        <end position="276"/>
    </location>
</feature>
<feature type="region of interest" description="Disordered" evidence="9">
    <location>
        <begin position="212"/>
        <end position="241"/>
    </location>
</feature>
<feature type="compositionally biased region" description="Polar residues" evidence="9">
    <location>
        <begin position="288"/>
        <end position="307"/>
    </location>
</feature>
<keyword evidence="3" id="KW-0808">Transferase</keyword>
<evidence type="ECO:0000256" key="7">
    <source>
        <dbReference type="ARBA" id="ARBA00047899"/>
    </source>
</evidence>
<evidence type="ECO:0000256" key="9">
    <source>
        <dbReference type="SAM" id="MobiDB-lite"/>
    </source>
</evidence>
<feature type="compositionally biased region" description="Polar residues" evidence="9">
    <location>
        <begin position="329"/>
        <end position="340"/>
    </location>
</feature>
<dbReference type="Gene3D" id="1.10.510.10">
    <property type="entry name" value="Transferase(Phosphotransferase) domain 1"/>
    <property type="match status" value="1"/>
</dbReference>
<comment type="catalytic activity">
    <reaction evidence="7">
        <text>L-threonyl-[protein] + ATP = O-phospho-L-threonyl-[protein] + ADP + H(+)</text>
        <dbReference type="Rhea" id="RHEA:46608"/>
        <dbReference type="Rhea" id="RHEA-COMP:11060"/>
        <dbReference type="Rhea" id="RHEA-COMP:11605"/>
        <dbReference type="ChEBI" id="CHEBI:15378"/>
        <dbReference type="ChEBI" id="CHEBI:30013"/>
        <dbReference type="ChEBI" id="CHEBI:30616"/>
        <dbReference type="ChEBI" id="CHEBI:61977"/>
        <dbReference type="ChEBI" id="CHEBI:456216"/>
        <dbReference type="EC" id="2.7.11.1"/>
    </reaction>
</comment>
<dbReference type="Proteomes" id="UP001456524">
    <property type="component" value="Unassembled WGS sequence"/>
</dbReference>
<evidence type="ECO:0000256" key="4">
    <source>
        <dbReference type="ARBA" id="ARBA00022741"/>
    </source>
</evidence>
<name>A0ABR1Y5F4_9PEZI</name>
<dbReference type="InterPro" id="IPR000719">
    <property type="entry name" value="Prot_kinase_dom"/>
</dbReference>
<keyword evidence="12" id="KW-1185">Reference proteome</keyword>
<accession>A0ABR1Y5F4</accession>
<dbReference type="Pfam" id="PF00069">
    <property type="entry name" value="Pkinase"/>
    <property type="match status" value="1"/>
</dbReference>
<reference evidence="11 12" key="1">
    <citation type="journal article" date="2022" name="G3 (Bethesda)">
        <title>Enemy or ally: a genomic approach to elucidate the lifestyle of Phyllosticta citrichinaensis.</title>
        <authorList>
            <person name="Buijs V.A."/>
            <person name="Groenewald J.Z."/>
            <person name="Haridas S."/>
            <person name="LaButti K.M."/>
            <person name="Lipzen A."/>
            <person name="Martin F.M."/>
            <person name="Barry K."/>
            <person name="Grigoriev I.V."/>
            <person name="Crous P.W."/>
            <person name="Seidl M.F."/>
        </authorList>
    </citation>
    <scope>NUCLEOTIDE SEQUENCE [LARGE SCALE GENOMIC DNA]</scope>
    <source>
        <strain evidence="11 12">CBS 129764</strain>
    </source>
</reference>
<feature type="compositionally biased region" description="Polar residues" evidence="9">
    <location>
        <begin position="258"/>
        <end position="269"/>
    </location>
</feature>
<evidence type="ECO:0000256" key="1">
    <source>
        <dbReference type="ARBA" id="ARBA00012513"/>
    </source>
</evidence>
<dbReference type="EC" id="2.7.11.1" evidence="1"/>
<organism evidence="11 12">
    <name type="scientific">Phyllosticta citrichinensis</name>
    <dbReference type="NCBI Taxonomy" id="1130410"/>
    <lineage>
        <taxon>Eukaryota</taxon>
        <taxon>Fungi</taxon>
        <taxon>Dikarya</taxon>
        <taxon>Ascomycota</taxon>
        <taxon>Pezizomycotina</taxon>
        <taxon>Dothideomycetes</taxon>
        <taxon>Dothideomycetes incertae sedis</taxon>
        <taxon>Botryosphaeriales</taxon>
        <taxon>Phyllostictaceae</taxon>
        <taxon>Phyllosticta</taxon>
    </lineage>
</organism>
<feature type="domain" description="Protein kinase" evidence="10">
    <location>
        <begin position="1"/>
        <end position="191"/>
    </location>
</feature>
<gene>
    <name evidence="11" type="ORF">IWX90DRAFT_4084</name>
</gene>
<keyword evidence="2" id="KW-0723">Serine/threonine-protein kinase</keyword>
<keyword evidence="4" id="KW-0547">Nucleotide-binding</keyword>
<evidence type="ECO:0000256" key="5">
    <source>
        <dbReference type="ARBA" id="ARBA00022777"/>
    </source>
</evidence>